<proteinExistence type="inferred from homology"/>
<dbReference type="InterPro" id="IPR042178">
    <property type="entry name" value="Serpin_sf_1"/>
</dbReference>
<dbReference type="InterPro" id="IPR000215">
    <property type="entry name" value="Serpin_fam"/>
</dbReference>
<dbReference type="Pfam" id="PF00079">
    <property type="entry name" value="Serpin"/>
    <property type="match status" value="1"/>
</dbReference>
<dbReference type="GeneTree" id="ENSGT00940000154520"/>
<dbReference type="GO" id="GO:0005615">
    <property type="term" value="C:extracellular space"/>
    <property type="evidence" value="ECO:0007669"/>
    <property type="project" value="InterPro"/>
</dbReference>
<organism evidence="5 6">
    <name type="scientific">Neovison vison</name>
    <name type="common">American mink</name>
    <name type="synonym">Mustela vison</name>
    <dbReference type="NCBI Taxonomy" id="452646"/>
    <lineage>
        <taxon>Eukaryota</taxon>
        <taxon>Metazoa</taxon>
        <taxon>Chordata</taxon>
        <taxon>Craniata</taxon>
        <taxon>Vertebrata</taxon>
        <taxon>Euteleostomi</taxon>
        <taxon>Mammalia</taxon>
        <taxon>Eutheria</taxon>
        <taxon>Laurasiatheria</taxon>
        <taxon>Carnivora</taxon>
        <taxon>Caniformia</taxon>
        <taxon>Musteloidea</taxon>
        <taxon>Mustelidae</taxon>
        <taxon>Mustelinae</taxon>
        <taxon>Neogale</taxon>
    </lineage>
</organism>
<dbReference type="CDD" id="cd19956">
    <property type="entry name" value="serpinB"/>
    <property type="match status" value="1"/>
</dbReference>
<dbReference type="PROSITE" id="PS00284">
    <property type="entry name" value="SERPIN"/>
    <property type="match status" value="1"/>
</dbReference>
<reference evidence="5" key="2">
    <citation type="submission" date="2025-09" db="UniProtKB">
        <authorList>
            <consortium name="Ensembl"/>
        </authorList>
    </citation>
    <scope>IDENTIFICATION</scope>
</reference>
<dbReference type="Gene3D" id="2.30.39.10">
    <property type="entry name" value="Alpha-1-antitrypsin, domain 1"/>
    <property type="match status" value="1"/>
</dbReference>
<dbReference type="SMART" id="SM00093">
    <property type="entry name" value="SERPIN"/>
    <property type="match status" value="1"/>
</dbReference>
<evidence type="ECO:0000256" key="3">
    <source>
        <dbReference type="ARBA" id="ARBA00022490"/>
    </source>
</evidence>
<evidence type="ECO:0000256" key="1">
    <source>
        <dbReference type="ARBA" id="ARBA00004496"/>
    </source>
</evidence>
<feature type="domain" description="Serpin" evidence="4">
    <location>
        <begin position="29"/>
        <end position="401"/>
    </location>
</feature>
<dbReference type="FunFam" id="2.10.310.10:FF:000001">
    <property type="entry name" value="Serpin family A member 1"/>
    <property type="match status" value="1"/>
</dbReference>
<protein>
    <recommendedName>
        <fullName evidence="4">Serpin domain-containing protein</fullName>
    </recommendedName>
</protein>
<evidence type="ECO:0000259" key="4">
    <source>
        <dbReference type="SMART" id="SM00093"/>
    </source>
</evidence>
<dbReference type="InterPro" id="IPR036186">
    <property type="entry name" value="Serpin_sf"/>
</dbReference>
<dbReference type="Gene3D" id="3.30.497.10">
    <property type="entry name" value="Antithrombin, subunit I, domain 2"/>
    <property type="match status" value="1"/>
</dbReference>
<evidence type="ECO:0000313" key="5">
    <source>
        <dbReference type="Ensembl" id="ENSNVIP00000016519.1"/>
    </source>
</evidence>
<comment type="similarity">
    <text evidence="2">Belongs to the serpin family. Ov-serpin subfamily.</text>
</comment>
<accession>A0A8C7B059</accession>
<dbReference type="GO" id="GO:0004867">
    <property type="term" value="F:serine-type endopeptidase inhibitor activity"/>
    <property type="evidence" value="ECO:0007669"/>
    <property type="project" value="InterPro"/>
</dbReference>
<sequence>MNLCFFLGVPDLTKVAMNSLSAANTHFTFDLFQQFKTSKKDDNIFCSPLSISSALAMTYLGAKENTAFEMEMVGVQCSEPTFLYLKVEKLGNVHHQFQKLLTELKKPTDANELNIANKLYGEKNYQFLQVSFIWPKFYLTSVESVDFKNAPEESRKKINSWVESQTHEKIKDLLPKNSLEFTTVLVLVNAIYFKGQWDNKFDKRNTVEKEFWLNKDTSKPVQMMKQVNVFKFTSLEDIKAKILEIPYKGKDLSMVLLLPDDVDGLQKVKSYQLTAEKLREWTSSQNMHDNYVDLYLPRFKVEETYDLKDTLRALGMVDVFNPQRANLSGMTGTKDLLVSKVIHKSFVEVTEEGTEAASSTAVVVNVGSPPTHPFHCDHPFLFFIRHNKTNSILFLGRVSSP</sequence>
<evidence type="ECO:0000313" key="6">
    <source>
        <dbReference type="Proteomes" id="UP000694425"/>
    </source>
</evidence>
<dbReference type="PANTHER" id="PTHR11461">
    <property type="entry name" value="SERINE PROTEASE INHIBITOR, SERPIN"/>
    <property type="match status" value="1"/>
</dbReference>
<gene>
    <name evidence="5" type="primary">SERPINB3</name>
</gene>
<dbReference type="InterPro" id="IPR023795">
    <property type="entry name" value="Serpin_CS"/>
</dbReference>
<dbReference type="AlphaFoldDB" id="A0A8C7B059"/>
<dbReference type="PANTHER" id="PTHR11461:SF186">
    <property type="entry name" value="SERPIN B4"/>
    <property type="match status" value="1"/>
</dbReference>
<dbReference type="InterPro" id="IPR042185">
    <property type="entry name" value="Serpin_sf_2"/>
</dbReference>
<dbReference type="Ensembl" id="ENSNVIT00000019270.1">
    <property type="protein sequence ID" value="ENSNVIP00000016519.1"/>
    <property type="gene ID" value="ENSNVIG00000012508.1"/>
</dbReference>
<dbReference type="GO" id="GO:0005829">
    <property type="term" value="C:cytosol"/>
    <property type="evidence" value="ECO:0007669"/>
    <property type="project" value="UniProtKB-ARBA"/>
</dbReference>
<evidence type="ECO:0000256" key="2">
    <source>
        <dbReference type="ARBA" id="ARBA00006426"/>
    </source>
</evidence>
<dbReference type="GO" id="GO:0002020">
    <property type="term" value="F:protease binding"/>
    <property type="evidence" value="ECO:0007669"/>
    <property type="project" value="UniProtKB-ARBA"/>
</dbReference>
<keyword evidence="6" id="KW-1185">Reference proteome</keyword>
<keyword evidence="3" id="KW-0963">Cytoplasm</keyword>
<dbReference type="SUPFAM" id="SSF56574">
    <property type="entry name" value="Serpins"/>
    <property type="match status" value="1"/>
</dbReference>
<name>A0A8C7B059_NEOVI</name>
<dbReference type="InterPro" id="IPR023796">
    <property type="entry name" value="Serpin_dom"/>
</dbReference>
<dbReference type="Proteomes" id="UP000694425">
    <property type="component" value="Unplaced"/>
</dbReference>
<reference evidence="5" key="1">
    <citation type="submission" date="2025-08" db="UniProtKB">
        <authorList>
            <consortium name="Ensembl"/>
        </authorList>
    </citation>
    <scope>IDENTIFICATION</scope>
</reference>
<comment type="subcellular location">
    <subcellularLocation>
        <location evidence="1">Cytoplasm</location>
    </subcellularLocation>
</comment>
<dbReference type="FunFam" id="2.30.39.10:FF:000071">
    <property type="entry name" value="Serpin B3"/>
    <property type="match status" value="1"/>
</dbReference>